<dbReference type="PROSITE" id="PS50188">
    <property type="entry name" value="B302_SPRY"/>
    <property type="match status" value="1"/>
</dbReference>
<reference evidence="7" key="3">
    <citation type="submission" date="2025-09" db="UniProtKB">
        <authorList>
            <consortium name="Ensembl"/>
        </authorList>
    </citation>
    <scope>IDENTIFICATION</scope>
</reference>
<dbReference type="PANTHER" id="PTHR24103">
    <property type="entry name" value="E3 UBIQUITIN-PROTEIN LIGASE TRIM"/>
    <property type="match status" value="1"/>
</dbReference>
<dbReference type="InterPro" id="IPR013083">
    <property type="entry name" value="Znf_RING/FYVE/PHD"/>
</dbReference>
<dbReference type="SUPFAM" id="SSF49899">
    <property type="entry name" value="Concanavalin A-like lectins/glucanases"/>
    <property type="match status" value="1"/>
</dbReference>
<dbReference type="Proteomes" id="UP000472263">
    <property type="component" value="Chromosome 18"/>
</dbReference>
<evidence type="ECO:0000256" key="3">
    <source>
        <dbReference type="ARBA" id="ARBA00022833"/>
    </source>
</evidence>
<organism evidence="7 8">
    <name type="scientific">Myripristis murdjan</name>
    <name type="common">pinecone soldierfish</name>
    <dbReference type="NCBI Taxonomy" id="586833"/>
    <lineage>
        <taxon>Eukaryota</taxon>
        <taxon>Metazoa</taxon>
        <taxon>Chordata</taxon>
        <taxon>Craniata</taxon>
        <taxon>Vertebrata</taxon>
        <taxon>Euteleostomi</taxon>
        <taxon>Actinopterygii</taxon>
        <taxon>Neopterygii</taxon>
        <taxon>Teleostei</taxon>
        <taxon>Neoteleostei</taxon>
        <taxon>Acanthomorphata</taxon>
        <taxon>Holocentriformes</taxon>
        <taxon>Holocentridae</taxon>
        <taxon>Myripristis</taxon>
    </lineage>
</organism>
<dbReference type="InterPro" id="IPR050143">
    <property type="entry name" value="TRIM/RBCC"/>
</dbReference>
<dbReference type="GeneTree" id="ENSGT00970000193381"/>
<dbReference type="InterPro" id="IPR027370">
    <property type="entry name" value="Znf-RING_euk"/>
</dbReference>
<keyword evidence="8" id="KW-1185">Reference proteome</keyword>
<evidence type="ECO:0000256" key="4">
    <source>
        <dbReference type="PROSITE-ProRule" id="PRU00175"/>
    </source>
</evidence>
<dbReference type="InterPro" id="IPR013320">
    <property type="entry name" value="ConA-like_dom_sf"/>
</dbReference>
<evidence type="ECO:0000313" key="7">
    <source>
        <dbReference type="Ensembl" id="ENSMMDP00005033906.1"/>
    </source>
</evidence>
<accession>A0A667ZM19</accession>
<dbReference type="PROSITE" id="PS50089">
    <property type="entry name" value="ZF_RING_2"/>
    <property type="match status" value="1"/>
</dbReference>
<dbReference type="InterPro" id="IPR017907">
    <property type="entry name" value="Znf_RING_CS"/>
</dbReference>
<dbReference type="InterPro" id="IPR001841">
    <property type="entry name" value="Znf_RING"/>
</dbReference>
<protein>
    <submittedName>
        <fullName evidence="7">Uncharacterized protein</fullName>
    </submittedName>
</protein>
<feature type="domain" description="B30.2/SPRY" evidence="6">
    <location>
        <begin position="106"/>
        <end position="297"/>
    </location>
</feature>
<dbReference type="InParanoid" id="A0A667ZM19"/>
<dbReference type="InterPro" id="IPR003879">
    <property type="entry name" value="Butyrophylin_SPRY"/>
</dbReference>
<dbReference type="Gene3D" id="3.30.40.10">
    <property type="entry name" value="Zinc/RING finger domain, C3HC4 (zinc finger)"/>
    <property type="match status" value="1"/>
</dbReference>
<dbReference type="Pfam" id="PF13765">
    <property type="entry name" value="PRY"/>
    <property type="match status" value="1"/>
</dbReference>
<dbReference type="Ensembl" id="ENSMMDT00005034650.1">
    <property type="protein sequence ID" value="ENSMMDP00005033906.1"/>
    <property type="gene ID" value="ENSMMDG00005015956.1"/>
</dbReference>
<dbReference type="PROSITE" id="PS00518">
    <property type="entry name" value="ZF_RING_1"/>
    <property type="match status" value="1"/>
</dbReference>
<dbReference type="InterPro" id="IPR006574">
    <property type="entry name" value="PRY"/>
</dbReference>
<sequence>MKDISAPRLTALTSCLNRLPGEFFNLHSEANMSSTSEENLSCPVCYDIFKDPVVLSCSHSFCKACLQRWWTEKQEHECPVSGRIRRPPLEDPQPLSGALIDEAKHLGNLSFTVWDKMREAVSYSPVVLDPNTADTEFTLSRDLTGVRYGEQQPLPENPERFDSYYLVLGSEGLSSGTHRWDVEVGDNTYWLLGVLAESIPRKGQMRSGLWGLLFHHGEYWARFSPNPDAALRVKTRFQRIRVHLDWDRGRNQFFSKCDRFFRVFFSLSPPERKGKCCIASQGYGTNVLLCHLEVNMF</sequence>
<evidence type="ECO:0000256" key="2">
    <source>
        <dbReference type="ARBA" id="ARBA00022771"/>
    </source>
</evidence>
<keyword evidence="3" id="KW-0862">Zinc</keyword>
<reference evidence="7" key="2">
    <citation type="submission" date="2025-08" db="UniProtKB">
        <authorList>
            <consortium name="Ensembl"/>
        </authorList>
    </citation>
    <scope>IDENTIFICATION</scope>
</reference>
<reference evidence="7" key="1">
    <citation type="submission" date="2019-06" db="EMBL/GenBank/DDBJ databases">
        <authorList>
            <consortium name="Wellcome Sanger Institute Data Sharing"/>
        </authorList>
    </citation>
    <scope>NUCLEOTIDE SEQUENCE [LARGE SCALE GENOMIC DNA]</scope>
</reference>
<dbReference type="InterPro" id="IPR001870">
    <property type="entry name" value="B30.2/SPRY"/>
</dbReference>
<feature type="domain" description="RING-type" evidence="5">
    <location>
        <begin position="42"/>
        <end position="80"/>
    </location>
</feature>
<evidence type="ECO:0000259" key="6">
    <source>
        <dbReference type="PROSITE" id="PS50188"/>
    </source>
</evidence>
<dbReference type="SMART" id="SM00184">
    <property type="entry name" value="RING"/>
    <property type="match status" value="1"/>
</dbReference>
<evidence type="ECO:0000313" key="8">
    <source>
        <dbReference type="Proteomes" id="UP000472263"/>
    </source>
</evidence>
<evidence type="ECO:0000256" key="1">
    <source>
        <dbReference type="ARBA" id="ARBA00022723"/>
    </source>
</evidence>
<dbReference type="GO" id="GO:0008270">
    <property type="term" value="F:zinc ion binding"/>
    <property type="evidence" value="ECO:0007669"/>
    <property type="project" value="UniProtKB-KW"/>
</dbReference>
<dbReference type="SUPFAM" id="SSF57850">
    <property type="entry name" value="RING/U-box"/>
    <property type="match status" value="1"/>
</dbReference>
<keyword evidence="1" id="KW-0479">Metal-binding</keyword>
<dbReference type="AlphaFoldDB" id="A0A667ZM19"/>
<dbReference type="PRINTS" id="PR01407">
    <property type="entry name" value="BUTYPHLNCDUF"/>
</dbReference>
<dbReference type="Pfam" id="PF13445">
    <property type="entry name" value="zf-RING_UBOX"/>
    <property type="match status" value="1"/>
</dbReference>
<evidence type="ECO:0000259" key="5">
    <source>
        <dbReference type="PROSITE" id="PS50089"/>
    </source>
</evidence>
<dbReference type="InterPro" id="IPR043136">
    <property type="entry name" value="B30.2/SPRY_sf"/>
</dbReference>
<dbReference type="Gene3D" id="2.60.120.920">
    <property type="match status" value="1"/>
</dbReference>
<keyword evidence="2 4" id="KW-0863">Zinc-finger</keyword>
<proteinExistence type="predicted"/>
<name>A0A667ZM19_9TELE</name>
<dbReference type="SMART" id="SM00589">
    <property type="entry name" value="PRY"/>
    <property type="match status" value="1"/>
</dbReference>